<keyword evidence="1" id="KW-1133">Transmembrane helix</keyword>
<evidence type="ECO:0000256" key="1">
    <source>
        <dbReference type="SAM" id="Phobius"/>
    </source>
</evidence>
<evidence type="ECO:0000313" key="2">
    <source>
        <dbReference type="EMBL" id="THV00474.1"/>
    </source>
</evidence>
<sequence>MSDQETSGPLSDEDLAILKEWIIQTAVEFLLYGVYATISLIALYFLLTSCVSITI</sequence>
<dbReference type="OrthoDB" id="3174319at2759"/>
<protein>
    <submittedName>
        <fullName evidence="2">Uncharacterized protein</fullName>
    </submittedName>
</protein>
<keyword evidence="1" id="KW-0472">Membrane</keyword>
<feature type="transmembrane region" description="Helical" evidence="1">
    <location>
        <begin position="29"/>
        <end position="47"/>
    </location>
</feature>
<dbReference type="AlphaFoldDB" id="A0A4S8MEI8"/>
<dbReference type="Proteomes" id="UP000297245">
    <property type="component" value="Unassembled WGS sequence"/>
</dbReference>
<gene>
    <name evidence="2" type="ORF">K435DRAFT_854703</name>
</gene>
<accession>A0A4S8MEI8</accession>
<keyword evidence="1" id="KW-0812">Transmembrane</keyword>
<dbReference type="EMBL" id="ML179103">
    <property type="protein sequence ID" value="THV00474.1"/>
    <property type="molecule type" value="Genomic_DNA"/>
</dbReference>
<proteinExistence type="predicted"/>
<evidence type="ECO:0000313" key="3">
    <source>
        <dbReference type="Proteomes" id="UP000297245"/>
    </source>
</evidence>
<name>A0A4S8MEI8_DENBC</name>
<keyword evidence="3" id="KW-1185">Reference proteome</keyword>
<organism evidence="2 3">
    <name type="scientific">Dendrothele bispora (strain CBS 962.96)</name>
    <dbReference type="NCBI Taxonomy" id="1314807"/>
    <lineage>
        <taxon>Eukaryota</taxon>
        <taxon>Fungi</taxon>
        <taxon>Dikarya</taxon>
        <taxon>Basidiomycota</taxon>
        <taxon>Agaricomycotina</taxon>
        <taxon>Agaricomycetes</taxon>
        <taxon>Agaricomycetidae</taxon>
        <taxon>Agaricales</taxon>
        <taxon>Agaricales incertae sedis</taxon>
        <taxon>Dendrothele</taxon>
    </lineage>
</organism>
<reference evidence="2 3" key="1">
    <citation type="journal article" date="2019" name="Nat. Ecol. Evol.">
        <title>Megaphylogeny resolves global patterns of mushroom evolution.</title>
        <authorList>
            <person name="Varga T."/>
            <person name="Krizsan K."/>
            <person name="Foldi C."/>
            <person name="Dima B."/>
            <person name="Sanchez-Garcia M."/>
            <person name="Sanchez-Ramirez S."/>
            <person name="Szollosi G.J."/>
            <person name="Szarkandi J.G."/>
            <person name="Papp V."/>
            <person name="Albert L."/>
            <person name="Andreopoulos W."/>
            <person name="Angelini C."/>
            <person name="Antonin V."/>
            <person name="Barry K.W."/>
            <person name="Bougher N.L."/>
            <person name="Buchanan P."/>
            <person name="Buyck B."/>
            <person name="Bense V."/>
            <person name="Catcheside P."/>
            <person name="Chovatia M."/>
            <person name="Cooper J."/>
            <person name="Damon W."/>
            <person name="Desjardin D."/>
            <person name="Finy P."/>
            <person name="Geml J."/>
            <person name="Haridas S."/>
            <person name="Hughes K."/>
            <person name="Justo A."/>
            <person name="Karasinski D."/>
            <person name="Kautmanova I."/>
            <person name="Kiss B."/>
            <person name="Kocsube S."/>
            <person name="Kotiranta H."/>
            <person name="LaButti K.M."/>
            <person name="Lechner B.E."/>
            <person name="Liimatainen K."/>
            <person name="Lipzen A."/>
            <person name="Lukacs Z."/>
            <person name="Mihaltcheva S."/>
            <person name="Morgado L.N."/>
            <person name="Niskanen T."/>
            <person name="Noordeloos M.E."/>
            <person name="Ohm R.A."/>
            <person name="Ortiz-Santana B."/>
            <person name="Ovrebo C."/>
            <person name="Racz N."/>
            <person name="Riley R."/>
            <person name="Savchenko A."/>
            <person name="Shiryaev A."/>
            <person name="Soop K."/>
            <person name="Spirin V."/>
            <person name="Szebenyi C."/>
            <person name="Tomsovsky M."/>
            <person name="Tulloss R.E."/>
            <person name="Uehling J."/>
            <person name="Grigoriev I.V."/>
            <person name="Vagvolgyi C."/>
            <person name="Papp T."/>
            <person name="Martin F.M."/>
            <person name="Miettinen O."/>
            <person name="Hibbett D.S."/>
            <person name="Nagy L.G."/>
        </authorList>
    </citation>
    <scope>NUCLEOTIDE SEQUENCE [LARGE SCALE GENOMIC DNA]</scope>
    <source>
        <strain evidence="2 3">CBS 962.96</strain>
    </source>
</reference>